<protein>
    <recommendedName>
        <fullName evidence="3">DNA topoisomerase (ATP-hydrolyzing)</fullName>
        <ecNumber evidence="3">5.6.2.2</ecNumber>
    </recommendedName>
</protein>
<dbReference type="PANTHER" id="PTHR43493:SF5">
    <property type="entry name" value="DNA GYRASE SUBUNIT A, CHLOROPLASTIC_MITOCHONDRIAL"/>
    <property type="match status" value="1"/>
</dbReference>
<dbReference type="Gene3D" id="1.10.268.10">
    <property type="entry name" value="Topoisomerase, domain 3"/>
    <property type="match status" value="1"/>
</dbReference>
<comment type="caution">
    <text evidence="9">The sequence shown here is derived from an EMBL/GenBank/DDBJ whole genome shotgun (WGS) entry which is preliminary data.</text>
</comment>
<dbReference type="GO" id="GO:0009330">
    <property type="term" value="C:DNA topoisomerase type II (double strand cut, ATP-hydrolyzing) complex"/>
    <property type="evidence" value="ECO:0007669"/>
    <property type="project" value="TreeGrafter"/>
</dbReference>
<feature type="domain" description="Topo IIA-type catalytic" evidence="8">
    <location>
        <begin position="30"/>
        <end position="493"/>
    </location>
</feature>
<dbReference type="Gene3D" id="3.30.1360.40">
    <property type="match status" value="1"/>
</dbReference>
<gene>
    <name evidence="9" type="primary">gyrA</name>
    <name evidence="9" type="ORF">ENX73_02630</name>
</gene>
<comment type="catalytic activity">
    <reaction evidence="1 7">
        <text>ATP-dependent breakage, passage and rejoining of double-stranded DNA.</text>
        <dbReference type="EC" id="5.6.2.2"/>
    </reaction>
</comment>
<dbReference type="NCBIfam" id="NF004043">
    <property type="entry name" value="PRK05560.1"/>
    <property type="match status" value="1"/>
</dbReference>
<dbReference type="AlphaFoldDB" id="A0A7V3VSH9"/>
<comment type="similarity">
    <text evidence="2">Belongs to the type II topoisomerase GyrA/ParC subunit family.</text>
</comment>
<dbReference type="NCBIfam" id="TIGR01063">
    <property type="entry name" value="gyrA"/>
    <property type="match status" value="1"/>
</dbReference>
<name>A0A7V3VSH9_9BACT</name>
<evidence type="ECO:0000256" key="3">
    <source>
        <dbReference type="ARBA" id="ARBA00012895"/>
    </source>
</evidence>
<dbReference type="PANTHER" id="PTHR43493">
    <property type="entry name" value="DNA GYRASE/TOPOISOMERASE SUBUNIT A"/>
    <property type="match status" value="1"/>
</dbReference>
<dbReference type="InterPro" id="IPR006691">
    <property type="entry name" value="GyrA/parC_rep"/>
</dbReference>
<keyword evidence="6 7" id="KW-0413">Isomerase</keyword>
<proteinExistence type="inferred from homology"/>
<dbReference type="GO" id="GO:0005524">
    <property type="term" value="F:ATP binding"/>
    <property type="evidence" value="ECO:0007669"/>
    <property type="project" value="InterPro"/>
</dbReference>
<evidence type="ECO:0000256" key="2">
    <source>
        <dbReference type="ARBA" id="ARBA00008263"/>
    </source>
</evidence>
<keyword evidence="4 7" id="KW-0799">Topoisomerase</keyword>
<dbReference type="InterPro" id="IPR013757">
    <property type="entry name" value="Topo_IIA_A_a_sf"/>
</dbReference>
<evidence type="ECO:0000313" key="9">
    <source>
        <dbReference type="EMBL" id="HGE75003.1"/>
    </source>
</evidence>
<evidence type="ECO:0000256" key="1">
    <source>
        <dbReference type="ARBA" id="ARBA00000185"/>
    </source>
</evidence>
<accession>A0A7V3VSH9</accession>
<evidence type="ECO:0000259" key="8">
    <source>
        <dbReference type="PROSITE" id="PS52040"/>
    </source>
</evidence>
<evidence type="ECO:0000256" key="5">
    <source>
        <dbReference type="ARBA" id="ARBA00023125"/>
    </source>
</evidence>
<dbReference type="EMBL" id="DTPE01000108">
    <property type="protein sequence ID" value="HGE75003.1"/>
    <property type="molecule type" value="Genomic_DNA"/>
</dbReference>
<organism evidence="9">
    <name type="scientific">Mesoaciditoga lauensis</name>
    <dbReference type="NCBI Taxonomy" id="1495039"/>
    <lineage>
        <taxon>Bacteria</taxon>
        <taxon>Thermotogati</taxon>
        <taxon>Thermotogota</taxon>
        <taxon>Thermotogae</taxon>
        <taxon>Mesoaciditogales</taxon>
        <taxon>Mesoaciditogaceae</taxon>
        <taxon>Mesoaciditoga</taxon>
    </lineage>
</organism>
<evidence type="ECO:0000256" key="4">
    <source>
        <dbReference type="ARBA" id="ARBA00023029"/>
    </source>
</evidence>
<dbReference type="GO" id="GO:0005737">
    <property type="term" value="C:cytoplasm"/>
    <property type="evidence" value="ECO:0007669"/>
    <property type="project" value="TreeGrafter"/>
</dbReference>
<dbReference type="SUPFAM" id="SSF56719">
    <property type="entry name" value="Type II DNA topoisomerase"/>
    <property type="match status" value="1"/>
</dbReference>
<dbReference type="InterPro" id="IPR050220">
    <property type="entry name" value="Type_II_DNA_Topoisomerases"/>
</dbReference>
<dbReference type="EC" id="5.6.2.2" evidence="3"/>
<dbReference type="Gene3D" id="3.90.199.10">
    <property type="entry name" value="Topoisomerase II, domain 5"/>
    <property type="match status" value="1"/>
</dbReference>
<dbReference type="InterPro" id="IPR035516">
    <property type="entry name" value="Gyrase/topoIV_suA_C"/>
</dbReference>
<dbReference type="GO" id="GO:0003677">
    <property type="term" value="F:DNA binding"/>
    <property type="evidence" value="ECO:0007669"/>
    <property type="project" value="UniProtKB-UniRule"/>
</dbReference>
<dbReference type="CDD" id="cd00187">
    <property type="entry name" value="TOP4c"/>
    <property type="match status" value="1"/>
</dbReference>
<dbReference type="GO" id="GO:0003918">
    <property type="term" value="F:DNA topoisomerase type II (double strand cut, ATP-hydrolyzing) activity"/>
    <property type="evidence" value="ECO:0007669"/>
    <property type="project" value="UniProtKB-EC"/>
</dbReference>
<dbReference type="Pfam" id="PF03989">
    <property type="entry name" value="DNA_gyraseA_C"/>
    <property type="match status" value="6"/>
</dbReference>
<dbReference type="Gene3D" id="2.120.10.90">
    <property type="entry name" value="DNA gyrase/topoisomerase IV, subunit A, C-terminal"/>
    <property type="match status" value="1"/>
</dbReference>
<dbReference type="InterPro" id="IPR002205">
    <property type="entry name" value="Topo_IIA_dom_A"/>
</dbReference>
<sequence length="810" mass="91163">MMEEIKRSISDELVESYMNYSMSVIIGRAIPDVRDGLKPVQRRVLYAMKELALKNSGPTKKSARIVGEVMGKYHPHGDLAIYDTLVRMAQDFTMRYPLVHGQGNFGSIDRDPAAASRYTEAKLSKLAEEILEDIDENTVDMVMNFDDTLKEPVVLPSKVPQLLLNGVSGIAVGMATSIPPHNLGEVVDLTIKLIENPKMSDEEVADSLKGPDFPTGGIIMDSKIIKSIYMTGHGSMIVRSRTSFEEYKNRNRIVVTEIPYGVSKATLIEEIANYAKDSKENFISDIRDESDRDGLRIVVELSRNADPNIVLNTLLKHTSLEYHFAANMLVIDHGKPKLMNLKQIIKAFIDHRYEVVKRRSQFELEKFSKRAHTVEGLIKASRAIGTVVDIVKNAKDLDDAIAKLIEVLSVSKEQADAIMDMKLQRLTTLEHRKLDEEYRTLVDNMSKLRTLINSDEDIMNKIKSELLEMKEKYSDPRKSEIAENTENINIEDLITDEEMVVTITHNGYVSSTKLENYKMQNRGGKGNISIRTREEDYVEHAFVTTRLSYTIFITNIGKFYFIKNYNFQESEKGTKGKLIMNYLNLSGLEKIRSVLSIGHELDPSKEFWIATKNGKIKRLPLTEFSFKTNGVYALRLEENDEVVSTAIANTDGNNIIFLSTQKGFVSIFKGPMIRKMGRAAMGVRGIRLRAEDKVVSMVVADESEIENVQLLTITENGYGKRCKFTDYTIHGRGGMGVKNLKLTAKNGFVVATSKVIESDEIIAVTANGKAIRFKVSDLSIKSRVTQGFKCVNVDEDDKVVAFTPLRGIEP</sequence>
<dbReference type="GO" id="GO:0006265">
    <property type="term" value="P:DNA topological change"/>
    <property type="evidence" value="ECO:0007669"/>
    <property type="project" value="UniProtKB-UniRule"/>
</dbReference>
<dbReference type="Pfam" id="PF00521">
    <property type="entry name" value="DNA_topoisoIV"/>
    <property type="match status" value="1"/>
</dbReference>
<dbReference type="PROSITE" id="PS52040">
    <property type="entry name" value="TOPO_IIA"/>
    <property type="match status" value="1"/>
</dbReference>
<reference evidence="9" key="1">
    <citation type="journal article" date="2020" name="mSystems">
        <title>Genome- and Community-Level Interaction Insights into Carbon Utilization and Element Cycling Functions of Hydrothermarchaeota in Hydrothermal Sediment.</title>
        <authorList>
            <person name="Zhou Z."/>
            <person name="Liu Y."/>
            <person name="Xu W."/>
            <person name="Pan J."/>
            <person name="Luo Z.H."/>
            <person name="Li M."/>
        </authorList>
    </citation>
    <scope>NUCLEOTIDE SEQUENCE [LARGE SCALE GENOMIC DNA]</scope>
    <source>
        <strain evidence="9">SpSt-966</strain>
    </source>
</reference>
<feature type="active site" description="O-(5'-phospho-DNA)-tyrosine intermediate" evidence="7">
    <location>
        <position position="118"/>
    </location>
</feature>
<keyword evidence="5 7" id="KW-0238">DNA-binding</keyword>
<dbReference type="InterPro" id="IPR013760">
    <property type="entry name" value="Topo_IIA-like_dom_sf"/>
</dbReference>
<dbReference type="FunFam" id="1.10.268.10:FF:000001">
    <property type="entry name" value="DNA gyrase subunit A"/>
    <property type="match status" value="1"/>
</dbReference>
<dbReference type="FunFam" id="3.30.1360.40:FF:000002">
    <property type="entry name" value="DNA gyrase subunit A"/>
    <property type="match status" value="1"/>
</dbReference>
<dbReference type="NCBIfam" id="NF004044">
    <property type="entry name" value="PRK05561.1"/>
    <property type="match status" value="1"/>
</dbReference>
<dbReference type="InterPro" id="IPR013758">
    <property type="entry name" value="Topo_IIA_A/C_ab"/>
</dbReference>
<evidence type="ECO:0000256" key="7">
    <source>
        <dbReference type="PROSITE-ProRule" id="PRU01384"/>
    </source>
</evidence>
<dbReference type="SUPFAM" id="SSF101904">
    <property type="entry name" value="GyrA/ParC C-terminal domain-like"/>
    <property type="match status" value="1"/>
</dbReference>
<dbReference type="SMART" id="SM00434">
    <property type="entry name" value="TOP4c"/>
    <property type="match status" value="1"/>
</dbReference>
<evidence type="ECO:0000256" key="6">
    <source>
        <dbReference type="ARBA" id="ARBA00023235"/>
    </source>
</evidence>